<gene>
    <name evidence="2" type="ORF">HNO88_002300</name>
</gene>
<dbReference type="AlphaFoldDB" id="A0A7W7KA04"/>
<evidence type="ECO:0000313" key="2">
    <source>
        <dbReference type="EMBL" id="MBB4858974.1"/>
    </source>
</evidence>
<dbReference type="EMBL" id="JACHLR010000009">
    <property type="protein sequence ID" value="MBB4858974.1"/>
    <property type="molecule type" value="Genomic_DNA"/>
</dbReference>
<evidence type="ECO:0000313" key="3">
    <source>
        <dbReference type="Proteomes" id="UP000555448"/>
    </source>
</evidence>
<protein>
    <submittedName>
        <fullName evidence="2">Uncharacterized protein (TIGR02117 family)</fullName>
    </submittedName>
</protein>
<dbReference type="Pfam" id="PF09601">
    <property type="entry name" value="DUF2459"/>
    <property type="match status" value="1"/>
</dbReference>
<sequence>MAATPAQRLIRRAAHWLGWAIAGLALAVVLYLLAAWLGSSIPRNGDWREPTSGGVLIGVETNGVHTALVLPLVTPAKDWRRDFPLSDVARPDRPYTHVSISWGERAVFLDTPTWWDLKPSTVLRVLTRGGDGLAHIAFYARPAASEELRPIRLSANQYARLVASIEAQLPRSRPMRRHAGYGASDVFYEVGGRYTAVNTCNQWTGNRLADAGVRIGRWTPLASGVMKWAARPALPDALVADRAVSGTARARWP</sequence>
<comment type="caution">
    <text evidence="2">The sequence shown here is derived from an EMBL/GenBank/DDBJ whole genome shotgun (WGS) entry which is preliminary data.</text>
</comment>
<keyword evidence="3" id="KW-1185">Reference proteome</keyword>
<keyword evidence="1" id="KW-1133">Transmembrane helix</keyword>
<keyword evidence="1" id="KW-0812">Transmembrane</keyword>
<dbReference type="Proteomes" id="UP000555448">
    <property type="component" value="Unassembled WGS sequence"/>
</dbReference>
<evidence type="ECO:0000256" key="1">
    <source>
        <dbReference type="SAM" id="Phobius"/>
    </source>
</evidence>
<proteinExistence type="predicted"/>
<organism evidence="2 3">
    <name type="scientific">Novosphingobium chloroacetimidivorans</name>
    <dbReference type="NCBI Taxonomy" id="1428314"/>
    <lineage>
        <taxon>Bacteria</taxon>
        <taxon>Pseudomonadati</taxon>
        <taxon>Pseudomonadota</taxon>
        <taxon>Alphaproteobacteria</taxon>
        <taxon>Sphingomonadales</taxon>
        <taxon>Sphingomonadaceae</taxon>
        <taxon>Novosphingobium</taxon>
    </lineage>
</organism>
<feature type="transmembrane region" description="Helical" evidence="1">
    <location>
        <begin position="16"/>
        <end position="38"/>
    </location>
</feature>
<accession>A0A7W7KA04</accession>
<name>A0A7W7KA04_9SPHN</name>
<dbReference type="InterPro" id="IPR011727">
    <property type="entry name" value="CHP02117"/>
</dbReference>
<dbReference type="RefSeq" id="WP_312857059.1">
    <property type="nucleotide sequence ID" value="NZ_JACHLR010000009.1"/>
</dbReference>
<reference evidence="2 3" key="1">
    <citation type="submission" date="2020-08" db="EMBL/GenBank/DDBJ databases">
        <title>Functional genomics of gut bacteria from endangered species of beetles.</title>
        <authorList>
            <person name="Carlos-Shanley C."/>
        </authorList>
    </citation>
    <scope>NUCLEOTIDE SEQUENCE [LARGE SCALE GENOMIC DNA]</scope>
    <source>
        <strain evidence="2 3">S00245</strain>
    </source>
</reference>
<keyword evidence="1" id="KW-0472">Membrane</keyword>